<name>A0A835EMI3_9POAL</name>
<evidence type="ECO:0000313" key="5">
    <source>
        <dbReference type="Proteomes" id="UP000636709"/>
    </source>
</evidence>
<dbReference type="PANTHER" id="PTHR31257">
    <property type="entry name" value="RICIN B-LIKE LECTIN EULS3"/>
    <property type="match status" value="1"/>
</dbReference>
<reference evidence="4" key="1">
    <citation type="submission" date="2020-07" db="EMBL/GenBank/DDBJ databases">
        <title>Genome sequence and genetic diversity analysis of an under-domesticated orphan crop, white fonio (Digitaria exilis).</title>
        <authorList>
            <person name="Bennetzen J.L."/>
            <person name="Chen S."/>
            <person name="Ma X."/>
            <person name="Wang X."/>
            <person name="Yssel A.E.J."/>
            <person name="Chaluvadi S.R."/>
            <person name="Johnson M."/>
            <person name="Gangashetty P."/>
            <person name="Hamidou F."/>
            <person name="Sanogo M.D."/>
            <person name="Zwaenepoel A."/>
            <person name="Wallace J."/>
            <person name="Van De Peer Y."/>
            <person name="Van Deynze A."/>
        </authorList>
    </citation>
    <scope>NUCLEOTIDE SEQUENCE</scope>
    <source>
        <tissue evidence="4">Leaves</tissue>
    </source>
</reference>
<dbReference type="AlphaFoldDB" id="A0A835EMI3"/>
<evidence type="ECO:0000313" key="4">
    <source>
        <dbReference type="EMBL" id="KAF8697346.1"/>
    </source>
</evidence>
<organism evidence="4 5">
    <name type="scientific">Digitaria exilis</name>
    <dbReference type="NCBI Taxonomy" id="1010633"/>
    <lineage>
        <taxon>Eukaryota</taxon>
        <taxon>Viridiplantae</taxon>
        <taxon>Streptophyta</taxon>
        <taxon>Embryophyta</taxon>
        <taxon>Tracheophyta</taxon>
        <taxon>Spermatophyta</taxon>
        <taxon>Magnoliopsida</taxon>
        <taxon>Liliopsida</taxon>
        <taxon>Poales</taxon>
        <taxon>Poaceae</taxon>
        <taxon>PACMAD clade</taxon>
        <taxon>Panicoideae</taxon>
        <taxon>Panicodae</taxon>
        <taxon>Paniceae</taxon>
        <taxon>Anthephorinae</taxon>
        <taxon>Digitaria</taxon>
    </lineage>
</organism>
<dbReference type="EMBL" id="JACEFO010001874">
    <property type="protein sequence ID" value="KAF8697345.1"/>
    <property type="molecule type" value="Genomic_DNA"/>
</dbReference>
<sequence length="258" mass="27619">MGSSLSCTRRLKLPWPLELGHAYKREAGEPLEGTTTQTQSTQPKLDTLSPKIMARLTVAAGLAWVTLLMCVALGAAQRGDLLATLFPTGSLPPPVRIYCKMNPGLNMAVRNGRVVLVPDDCSDLSQKWFVVQSPASSLTGPLPFSLLNAQSFQIITIPSGVAQPIFPDCLISGETPTMQLGLSSPTDSARAALEELWLPETKSTTSNDFYQVFVYNNRGLTLNGLGGAQDGTLVGVYPPSPDFGNAVWKITSSPPCVR</sequence>
<feature type="compositionally biased region" description="Polar residues" evidence="1">
    <location>
        <begin position="33"/>
        <end position="44"/>
    </location>
</feature>
<keyword evidence="2" id="KW-1133">Transmembrane helix</keyword>
<evidence type="ECO:0000256" key="2">
    <source>
        <dbReference type="SAM" id="Phobius"/>
    </source>
</evidence>
<comment type="caution">
    <text evidence="4">The sequence shown here is derived from an EMBL/GenBank/DDBJ whole genome shotgun (WGS) entry which is preliminary data.</text>
</comment>
<proteinExistence type="predicted"/>
<evidence type="ECO:0008006" key="6">
    <source>
        <dbReference type="Google" id="ProtNLM"/>
    </source>
</evidence>
<feature type="transmembrane region" description="Helical" evidence="2">
    <location>
        <begin position="52"/>
        <end position="76"/>
    </location>
</feature>
<dbReference type="OrthoDB" id="681719at2759"/>
<accession>A0A835EMI3</accession>
<dbReference type="EMBL" id="JACEFO010001874">
    <property type="protein sequence ID" value="KAF8697346.1"/>
    <property type="molecule type" value="Genomic_DNA"/>
</dbReference>
<gene>
    <name evidence="3" type="ORF">HU200_035938</name>
    <name evidence="4" type="ORF">HU200_035939</name>
</gene>
<feature type="region of interest" description="Disordered" evidence="1">
    <location>
        <begin position="26"/>
        <end position="45"/>
    </location>
</feature>
<keyword evidence="5" id="KW-1185">Reference proteome</keyword>
<dbReference type="InterPro" id="IPR040249">
    <property type="entry name" value="Ricin_B-like_lectin_EULS3-like"/>
</dbReference>
<dbReference type="Proteomes" id="UP000636709">
    <property type="component" value="Unassembled WGS sequence"/>
</dbReference>
<keyword evidence="2" id="KW-0472">Membrane</keyword>
<protein>
    <recommendedName>
        <fullName evidence="6">Ricin B lectin domain-containing protein</fullName>
    </recommendedName>
</protein>
<dbReference type="PANTHER" id="PTHR31257:SF17">
    <property type="entry name" value="RICIN B LECTIN DOMAIN-CONTAINING PROTEIN"/>
    <property type="match status" value="1"/>
</dbReference>
<evidence type="ECO:0000313" key="3">
    <source>
        <dbReference type="EMBL" id="KAF8697345.1"/>
    </source>
</evidence>
<keyword evidence="2" id="KW-0812">Transmembrane</keyword>
<evidence type="ECO:0000256" key="1">
    <source>
        <dbReference type="SAM" id="MobiDB-lite"/>
    </source>
</evidence>